<dbReference type="EMBL" id="BMYI01000019">
    <property type="protein sequence ID" value="GHC36098.1"/>
    <property type="molecule type" value="Genomic_DNA"/>
</dbReference>
<dbReference type="Proteomes" id="UP000658305">
    <property type="component" value="Unassembled WGS sequence"/>
</dbReference>
<accession>A0ABQ3FRF6</accession>
<proteinExistence type="predicted"/>
<dbReference type="Pfam" id="PF10134">
    <property type="entry name" value="RPA"/>
    <property type="match status" value="1"/>
</dbReference>
<dbReference type="InterPro" id="IPR018777">
    <property type="entry name" value="Replication_initiator_prot_A"/>
</dbReference>
<name>A0ABQ3FRF6_9RHOB</name>
<protein>
    <submittedName>
        <fullName evidence="1">Plasmid replication initiator protein RepA</fullName>
    </submittedName>
</protein>
<comment type="caution">
    <text evidence="1">The sequence shown here is derived from an EMBL/GenBank/DDBJ whole genome shotgun (WGS) entry which is preliminary data.</text>
</comment>
<sequence length="347" mass="38159">MAGQAVAGRLSARQGNSRRKSEPAAIGDLFVCDVLAASAKDDLGTMEHPIFSLSTKPDLRVLSYDHNGASVQVTPSVKGRATIFDKDILIYCISQLMAGLNAGREVSRTLQLKAHDLLIATQRDTGGDSYLRLREAFERLAGTRITTNIATGGIETTSGFGLIESWEILRKTRGGRMISVMVTLSDWLFRAVLARSVLTLSPDYFGLRKPLERRIYELARKHCGRQPEWRVSVGTLHKKAGSAAPVRVFRAALRKMIEEAGLPDYRMTEEPGDLIRFTRQGVIEEEAVPVAAPLFGPEVLEAARALAPGADVYALEAEWRAFWADAGRPRLSAPDKAFLGWVRARRG</sequence>
<keyword evidence="2" id="KW-1185">Reference proteome</keyword>
<dbReference type="RefSeq" id="WP_189382138.1">
    <property type="nucleotide sequence ID" value="NZ_BMYI01000019.1"/>
</dbReference>
<evidence type="ECO:0000313" key="2">
    <source>
        <dbReference type="Proteomes" id="UP000658305"/>
    </source>
</evidence>
<evidence type="ECO:0000313" key="1">
    <source>
        <dbReference type="EMBL" id="GHC36098.1"/>
    </source>
</evidence>
<organism evidence="1 2">
    <name type="scientific">Gemmobacter nanjingensis</name>
    <dbReference type="NCBI Taxonomy" id="488454"/>
    <lineage>
        <taxon>Bacteria</taxon>
        <taxon>Pseudomonadati</taxon>
        <taxon>Pseudomonadota</taxon>
        <taxon>Alphaproteobacteria</taxon>
        <taxon>Rhodobacterales</taxon>
        <taxon>Paracoccaceae</taxon>
        <taxon>Gemmobacter</taxon>
    </lineage>
</organism>
<reference evidence="2" key="1">
    <citation type="journal article" date="2019" name="Int. J. Syst. Evol. Microbiol.">
        <title>The Global Catalogue of Microorganisms (GCM) 10K type strain sequencing project: providing services to taxonomists for standard genome sequencing and annotation.</title>
        <authorList>
            <consortium name="The Broad Institute Genomics Platform"/>
            <consortium name="The Broad Institute Genome Sequencing Center for Infectious Disease"/>
            <person name="Wu L."/>
            <person name="Ma J."/>
        </authorList>
    </citation>
    <scope>NUCLEOTIDE SEQUENCE [LARGE SCALE GENOMIC DNA]</scope>
    <source>
        <strain evidence="2">KCTC 23298</strain>
    </source>
</reference>
<gene>
    <name evidence="1" type="ORF">GCM10007291_41910</name>
</gene>